<dbReference type="PANTHER" id="PTHR30203:SF33">
    <property type="entry name" value="BLR4455 PROTEIN"/>
    <property type="match status" value="1"/>
</dbReference>
<dbReference type="AlphaFoldDB" id="A0A1G8IWU5"/>
<evidence type="ECO:0000256" key="2">
    <source>
        <dbReference type="RuleBase" id="RU362097"/>
    </source>
</evidence>
<dbReference type="SUPFAM" id="SSF56954">
    <property type="entry name" value="Outer membrane efflux proteins (OEP)"/>
    <property type="match status" value="1"/>
</dbReference>
<dbReference type="PANTHER" id="PTHR30203">
    <property type="entry name" value="OUTER MEMBRANE CATION EFFLUX PROTEIN"/>
    <property type="match status" value="1"/>
</dbReference>
<sequence length="492" mass="52884">MRPSPRALAWLIVAAVAGLAGCDTIPEQVKPTLDLPVAWTLDSPWRQATPSDALAKGQWWRRFDDAILDDLQDRASRNSPTLEQANARLAQARSLQAASEAGLFPQIGLLARPARQEISANRPLTNYKSPNFATIQNDHILSMNASYEVDFAGRVQATIEGARATAEQTAADLENLRLLLAADLASAYFNLREIDTEIDVLRRAIGLQERALELITARYDMGAATGLDVAQQKALLSATRVQQELLRRQRGQFEHVIATLIGVPAPQFSLTPERRDIGLPAVPLGIPSDILERRPDVAVAERAMAAANAQIGVANAAFFPSVILSATGGFEANQMSKLYDEPSLIWSFGVAIAKSVFDGGRVKANAKAALAGYQATVANYRKVVLTAMQEVEDGITGLSALERAAEHAGASARTAAHVLDMTTARYEGGASSYFEVIAAQQALLTSERQVAQINGQRLVTTVFLIKALGGGWERVPATDAKNAVPAEKEKAS</sequence>
<proteinExistence type="inferred from homology"/>
<keyword evidence="2" id="KW-0564">Palmitate</keyword>
<dbReference type="Gene3D" id="1.20.1600.10">
    <property type="entry name" value="Outer membrane efflux proteins (OEP)"/>
    <property type="match status" value="1"/>
</dbReference>
<keyword evidence="2" id="KW-0472">Membrane</keyword>
<dbReference type="RefSeq" id="WP_091938805.1">
    <property type="nucleotide sequence ID" value="NZ_FNCY01000015.1"/>
</dbReference>
<keyword evidence="2" id="KW-0812">Transmembrane</keyword>
<evidence type="ECO:0000256" key="1">
    <source>
        <dbReference type="ARBA" id="ARBA00007613"/>
    </source>
</evidence>
<dbReference type="GO" id="GO:0005886">
    <property type="term" value="C:plasma membrane"/>
    <property type="evidence" value="ECO:0007669"/>
    <property type="project" value="UniProtKB-SubCell"/>
</dbReference>
<keyword evidence="2" id="KW-0732">Signal</keyword>
<dbReference type="Pfam" id="PF02321">
    <property type="entry name" value="OEP"/>
    <property type="match status" value="2"/>
</dbReference>
<comment type="similarity">
    <text evidence="1 2">Belongs to the outer membrane factor (OMF) (TC 1.B.17) family.</text>
</comment>
<dbReference type="Gene3D" id="2.20.200.10">
    <property type="entry name" value="Outer membrane efflux proteins (OEP)"/>
    <property type="match status" value="1"/>
</dbReference>
<comment type="subcellular location">
    <subcellularLocation>
        <location evidence="2">Cell membrane</location>
        <topology evidence="2">Lipid-anchor</topology>
    </subcellularLocation>
</comment>
<keyword evidence="4" id="KW-1185">Reference proteome</keyword>
<evidence type="ECO:0000313" key="4">
    <source>
        <dbReference type="Proteomes" id="UP000198607"/>
    </source>
</evidence>
<protein>
    <submittedName>
        <fullName evidence="3">Efflux transporter, outer membrane factor (OMF) lipoprotein, NodT family</fullName>
    </submittedName>
</protein>
<dbReference type="PROSITE" id="PS51257">
    <property type="entry name" value="PROKAR_LIPOPROTEIN"/>
    <property type="match status" value="1"/>
</dbReference>
<feature type="chain" id="PRO_5011331323" evidence="2">
    <location>
        <begin position="23"/>
        <end position="492"/>
    </location>
</feature>
<dbReference type="EMBL" id="FNCY01000015">
    <property type="protein sequence ID" value="SDI23399.1"/>
    <property type="molecule type" value="Genomic_DNA"/>
</dbReference>
<accession>A0A1G8IWU5</accession>
<gene>
    <name evidence="3" type="ORF">SAMN05660652_03073</name>
</gene>
<dbReference type="STRING" id="83767.SAMN05660652_03073"/>
<keyword evidence="2 3" id="KW-0449">Lipoprotein</keyword>
<reference evidence="3 4" key="1">
    <citation type="submission" date="2016-10" db="EMBL/GenBank/DDBJ databases">
        <authorList>
            <person name="de Groot N.N."/>
        </authorList>
    </citation>
    <scope>NUCLEOTIDE SEQUENCE [LARGE SCALE GENOMIC DNA]</scope>
    <source>
        <strain evidence="3 4">DSM 5885</strain>
    </source>
</reference>
<dbReference type="OrthoDB" id="9770517at2"/>
<dbReference type="Proteomes" id="UP000198607">
    <property type="component" value="Unassembled WGS sequence"/>
</dbReference>
<evidence type="ECO:0000313" key="3">
    <source>
        <dbReference type="EMBL" id="SDI23399.1"/>
    </source>
</evidence>
<dbReference type="InterPro" id="IPR003423">
    <property type="entry name" value="OMP_efflux"/>
</dbReference>
<keyword evidence="2" id="KW-1134">Transmembrane beta strand</keyword>
<dbReference type="InterPro" id="IPR010131">
    <property type="entry name" value="MdtP/NodT-like"/>
</dbReference>
<dbReference type="NCBIfam" id="TIGR01845">
    <property type="entry name" value="outer_NodT"/>
    <property type="match status" value="1"/>
</dbReference>
<dbReference type="GO" id="GO:0015562">
    <property type="term" value="F:efflux transmembrane transporter activity"/>
    <property type="evidence" value="ECO:0007669"/>
    <property type="project" value="InterPro"/>
</dbReference>
<organism evidence="3 4">
    <name type="scientific">Propionivibrio dicarboxylicus</name>
    <dbReference type="NCBI Taxonomy" id="83767"/>
    <lineage>
        <taxon>Bacteria</taxon>
        <taxon>Pseudomonadati</taxon>
        <taxon>Pseudomonadota</taxon>
        <taxon>Betaproteobacteria</taxon>
        <taxon>Rhodocyclales</taxon>
        <taxon>Rhodocyclaceae</taxon>
        <taxon>Propionivibrio</taxon>
    </lineage>
</organism>
<name>A0A1G8IWU5_9RHOO</name>
<feature type="signal peptide" evidence="2">
    <location>
        <begin position="1"/>
        <end position="22"/>
    </location>
</feature>